<evidence type="ECO:0000313" key="2">
    <source>
        <dbReference type="EMBL" id="MEK9511676.1"/>
    </source>
</evidence>
<organism evidence="2 3">
    <name type="scientific">Limnospira fusiformis PMC 851.14</name>
    <dbReference type="NCBI Taxonomy" id="2219512"/>
    <lineage>
        <taxon>Bacteria</taxon>
        <taxon>Bacillati</taxon>
        <taxon>Cyanobacteriota</taxon>
        <taxon>Cyanophyceae</taxon>
        <taxon>Oscillatoriophycideae</taxon>
        <taxon>Oscillatoriales</taxon>
        <taxon>Sirenicapillariaceae</taxon>
        <taxon>Limnospira</taxon>
    </lineage>
</organism>
<keyword evidence="3" id="KW-1185">Reference proteome</keyword>
<protein>
    <submittedName>
        <fullName evidence="2">Uncharacterized protein</fullName>
    </submittedName>
</protein>
<comment type="caution">
    <text evidence="2">The sequence shown here is derived from an EMBL/GenBank/DDBJ whole genome shotgun (WGS) entry which is preliminary data.</text>
</comment>
<dbReference type="EMBL" id="JBBWYZ010000006">
    <property type="protein sequence ID" value="MEK9511676.1"/>
    <property type="molecule type" value="Genomic_DNA"/>
</dbReference>
<feature type="region of interest" description="Disordered" evidence="1">
    <location>
        <begin position="1"/>
        <end position="31"/>
    </location>
</feature>
<reference evidence="2 3" key="1">
    <citation type="journal article" date="2024" name="Front. Microbiol.">
        <title>Transcriptomic insights into the dominance of two phototrophs throughout the water column of a tropical hypersaline-alkaline crater lake (Dziani Dzaha, Mayotte).</title>
        <authorList>
            <person name="Duperron S."/>
            <person name="Halary S."/>
            <person name="Bouly J.-P."/>
            <person name="Roussel T."/>
            <person name="Hugoni M."/>
            <person name="Bruto M."/>
            <person name="Oger P."/>
            <person name="Duval C."/>
            <person name="Woo A."/>
            <person name="Jezequiel D."/>
            <person name="Ader M."/>
            <person name="Leboulanger C."/>
            <person name="Agogue H."/>
            <person name="Grossi V."/>
            <person name="Trousselier M."/>
            <person name="Bernard C."/>
        </authorList>
    </citation>
    <scope>NUCLEOTIDE SEQUENCE [LARGE SCALE GENOMIC DNA]</scope>
    <source>
        <strain evidence="2 3">PMC 851.14</strain>
    </source>
</reference>
<gene>
    <name evidence="2" type="ORF">AAEJ74_08210</name>
</gene>
<proteinExistence type="predicted"/>
<evidence type="ECO:0000256" key="1">
    <source>
        <dbReference type="SAM" id="MobiDB-lite"/>
    </source>
</evidence>
<evidence type="ECO:0000313" key="3">
    <source>
        <dbReference type="Proteomes" id="UP001387447"/>
    </source>
</evidence>
<sequence>MARLPVGDRIPPPPRRHLNPEAIVPHPGKSSKKGCYKMWVNRIYNPYSEALSLY</sequence>
<name>A0ABU9EIY9_LIMFS</name>
<dbReference type="Proteomes" id="UP001387447">
    <property type="component" value="Unassembled WGS sequence"/>
</dbReference>
<accession>A0ABU9EIY9</accession>